<sequence length="297" mass="32754">MLTGIYFYLQRRIEVGKQIVDFVKCSPTQNMTILVKSKHSTDAYKHIASKLMSYDSVYAEQVGYIETPVNSAAVAHLQMAGGEFCGNACMSLAAYLASEKSMQPNQSTDILLEVSGINTLLTCTVRRIAKGYNCSVTMPTPQHIEERIIQYEGNDLVVTIVRYANFIHMVIEVDEFHSSIRGKAESLARLLGLTMGANLIGILLYKVNTEELAPLIYVPHVDSMIWERGCGSGTASIGAYLAWKHKEKISAAIKQPGGIIQVHANYEEVDKVSLRIEGIVNIVAQGKAFIDISNYIA</sequence>
<gene>
    <name evidence="1" type="ORF">A8708_05105</name>
</gene>
<dbReference type="OrthoDB" id="9813391at2"/>
<dbReference type="STRING" id="1850517.A8708_05105"/>
<dbReference type="Proteomes" id="UP000078454">
    <property type="component" value="Unassembled WGS sequence"/>
</dbReference>
<dbReference type="AlphaFoldDB" id="A0A198A128"/>
<dbReference type="Pfam" id="PF26317">
    <property type="entry name" value="CntK_N"/>
    <property type="match status" value="1"/>
</dbReference>
<organism evidence="1 2">
    <name type="scientific">Paenibacillus oryzisoli</name>
    <dbReference type="NCBI Taxonomy" id="1850517"/>
    <lineage>
        <taxon>Bacteria</taxon>
        <taxon>Bacillati</taxon>
        <taxon>Bacillota</taxon>
        <taxon>Bacilli</taxon>
        <taxon>Bacillales</taxon>
        <taxon>Paenibacillaceae</taxon>
        <taxon>Paenibacillus</taxon>
    </lineage>
</organism>
<keyword evidence="2" id="KW-1185">Reference proteome</keyword>
<evidence type="ECO:0000313" key="1">
    <source>
        <dbReference type="EMBL" id="OAS14880.1"/>
    </source>
</evidence>
<accession>A0A198A128</accession>
<dbReference type="Gene3D" id="3.10.310.10">
    <property type="entry name" value="Diaminopimelate Epimerase, Chain A, domain 1"/>
    <property type="match status" value="2"/>
</dbReference>
<dbReference type="SUPFAM" id="SSF54506">
    <property type="entry name" value="Diaminopimelate epimerase-like"/>
    <property type="match status" value="1"/>
</dbReference>
<dbReference type="InterPro" id="IPR058944">
    <property type="entry name" value="CntK-like"/>
</dbReference>
<comment type="caution">
    <text evidence="1">The sequence shown here is derived from an EMBL/GenBank/DDBJ whole genome shotgun (WGS) entry which is preliminary data.</text>
</comment>
<protein>
    <submittedName>
        <fullName evidence="1">Diaminopimelate epimerase</fullName>
    </submittedName>
</protein>
<dbReference type="EMBL" id="LYPB01000087">
    <property type="protein sequence ID" value="OAS14880.1"/>
    <property type="molecule type" value="Genomic_DNA"/>
</dbReference>
<reference evidence="1 2" key="1">
    <citation type="submission" date="2016-05" db="EMBL/GenBank/DDBJ databases">
        <title>Paenibacillus sp. 1ZS3-15 nov., isolated from the rhizosphere soil.</title>
        <authorList>
            <person name="Zhang X.X."/>
            <person name="Zhang J."/>
        </authorList>
    </citation>
    <scope>NUCLEOTIDE SEQUENCE [LARGE SCALE GENOMIC DNA]</scope>
    <source>
        <strain evidence="1 2">1ZS3-15</strain>
    </source>
</reference>
<evidence type="ECO:0000313" key="2">
    <source>
        <dbReference type="Proteomes" id="UP000078454"/>
    </source>
</evidence>
<name>A0A198A128_9BACL</name>
<proteinExistence type="predicted"/>